<dbReference type="RefSeq" id="XP_033386954.1">
    <property type="nucleotide sequence ID" value="XM_033530815.1"/>
</dbReference>
<feature type="compositionally biased region" description="Basic and acidic residues" evidence="1">
    <location>
        <begin position="69"/>
        <end position="87"/>
    </location>
</feature>
<sequence length="712" mass="79909">MKGLFHFAHSLWPLAPHGTPSQRPTRVESFSTTRRLDAYIAFIASTAAKAIRTFTLQRNSHPPSTSTPTKDRLSPSTRSRQDVDQLRRVPYQSTDSTTAHPSRRARPSEVDESYQGEQVPGYFPPYTGNGFASHPSQPNWTGLNQSDLYEACERDAIRRMQERPTIAERQAIAEGKPLPPRPTTEKRQRSDGVITLKIELTETNEKQISDGEGGIMSFQEALELDSQVQALQLGSHEEAVQPNYDEEALELEEEAPADSLDNHHAYLVRHFRNGWDNSGLAASEVEPLGEADFSDVDEGDFFSEEEYEIEGIDDGIYMYGEDQEDGAQIDHTEGFENDTNILDEAEAKHDNGHEDAGAQQGNPAQQTMPIELNLPPVRSFHEYLGNRGLPQELKDQIYGHALKQPSGIRPKLCSHSRVNAIKFHDDDNECAFDNNFFALFYTSKMDRKASMAAFYDVNTFICSQDTAIYLSYLKHVGRLGFIKKMIFGVPLIRGVPRDANSSFSYGGHTTGEYQTTKIARTTLRDLTAVIKHFGDNPRNVNVDWSTAGFRSIQAHPLFVVGGLHLVNIFIVLLQLSSARTPIPPTFVPGAPQHRVSCNREVTVSVPYARLIAAKYDLEWFKDVTDALSLHVKFSERAQLNIDGSHVMFEWKRGNNADVGSSVDHFNAVSVASTVRQLNAISVGMDNLRIPRKVCYYRKDCQTGEICWYNLVY</sequence>
<dbReference type="Proteomes" id="UP000799778">
    <property type="component" value="Unassembled WGS sequence"/>
</dbReference>
<dbReference type="OrthoDB" id="62952at2759"/>
<evidence type="ECO:0000256" key="1">
    <source>
        <dbReference type="SAM" id="MobiDB-lite"/>
    </source>
</evidence>
<proteinExistence type="predicted"/>
<feature type="compositionally biased region" description="Polar residues" evidence="1">
    <location>
        <begin position="56"/>
        <end position="68"/>
    </location>
</feature>
<feature type="region of interest" description="Disordered" evidence="1">
    <location>
        <begin position="172"/>
        <end position="191"/>
    </location>
</feature>
<feature type="compositionally biased region" description="Polar residues" evidence="1">
    <location>
        <begin position="91"/>
        <end position="100"/>
    </location>
</feature>
<evidence type="ECO:0000313" key="2">
    <source>
        <dbReference type="EMBL" id="KAF2018615.1"/>
    </source>
</evidence>
<dbReference type="AlphaFoldDB" id="A0A6A5XZ66"/>
<dbReference type="EMBL" id="ML978067">
    <property type="protein sequence ID" value="KAF2018615.1"/>
    <property type="molecule type" value="Genomic_DNA"/>
</dbReference>
<dbReference type="GeneID" id="54288212"/>
<protein>
    <submittedName>
        <fullName evidence="2">Uncharacterized protein</fullName>
    </submittedName>
</protein>
<keyword evidence="3" id="KW-1185">Reference proteome</keyword>
<evidence type="ECO:0000313" key="3">
    <source>
        <dbReference type="Proteomes" id="UP000799778"/>
    </source>
</evidence>
<name>A0A6A5XZ66_9PLEO</name>
<organism evidence="2 3">
    <name type="scientific">Aaosphaeria arxii CBS 175.79</name>
    <dbReference type="NCBI Taxonomy" id="1450172"/>
    <lineage>
        <taxon>Eukaryota</taxon>
        <taxon>Fungi</taxon>
        <taxon>Dikarya</taxon>
        <taxon>Ascomycota</taxon>
        <taxon>Pezizomycotina</taxon>
        <taxon>Dothideomycetes</taxon>
        <taxon>Pleosporomycetidae</taxon>
        <taxon>Pleosporales</taxon>
        <taxon>Pleosporales incertae sedis</taxon>
        <taxon>Aaosphaeria</taxon>
    </lineage>
</organism>
<reference evidence="2" key="1">
    <citation type="journal article" date="2020" name="Stud. Mycol.">
        <title>101 Dothideomycetes genomes: a test case for predicting lifestyles and emergence of pathogens.</title>
        <authorList>
            <person name="Haridas S."/>
            <person name="Albert R."/>
            <person name="Binder M."/>
            <person name="Bloem J."/>
            <person name="Labutti K."/>
            <person name="Salamov A."/>
            <person name="Andreopoulos B."/>
            <person name="Baker S."/>
            <person name="Barry K."/>
            <person name="Bills G."/>
            <person name="Bluhm B."/>
            <person name="Cannon C."/>
            <person name="Castanera R."/>
            <person name="Culley D."/>
            <person name="Daum C."/>
            <person name="Ezra D."/>
            <person name="Gonzalez J."/>
            <person name="Henrissat B."/>
            <person name="Kuo A."/>
            <person name="Liang C."/>
            <person name="Lipzen A."/>
            <person name="Lutzoni F."/>
            <person name="Magnuson J."/>
            <person name="Mondo S."/>
            <person name="Nolan M."/>
            <person name="Ohm R."/>
            <person name="Pangilinan J."/>
            <person name="Park H.-J."/>
            <person name="Ramirez L."/>
            <person name="Alfaro M."/>
            <person name="Sun H."/>
            <person name="Tritt A."/>
            <person name="Yoshinaga Y."/>
            <person name="Zwiers L.-H."/>
            <person name="Turgeon B."/>
            <person name="Goodwin S."/>
            <person name="Spatafora J."/>
            <person name="Crous P."/>
            <person name="Grigoriev I."/>
        </authorList>
    </citation>
    <scope>NUCLEOTIDE SEQUENCE</scope>
    <source>
        <strain evidence="2">CBS 175.79</strain>
    </source>
</reference>
<accession>A0A6A5XZ66</accession>
<gene>
    <name evidence="2" type="ORF">BU24DRAFT_447275</name>
</gene>
<feature type="region of interest" description="Disordered" evidence="1">
    <location>
        <begin position="56"/>
        <end position="122"/>
    </location>
</feature>